<evidence type="ECO:0000313" key="1">
    <source>
        <dbReference type="EMBL" id="OHV96056.1"/>
    </source>
</evidence>
<comment type="caution">
    <text evidence="1">The sequence shown here is derived from an EMBL/GenBank/DDBJ whole genome shotgun (WGS) entry which is preliminary data.</text>
</comment>
<dbReference type="EMBL" id="LFKP01000008">
    <property type="protein sequence ID" value="OHV96056.1"/>
    <property type="molecule type" value="Genomic_DNA"/>
</dbReference>
<proteinExistence type="predicted"/>
<sequence>MRSKNDKVTATNMDILDCARQDDLTAQKVEVGIIFQEMLDTATAAAYLARNKVPIATALRVLTGSRRKKSGGGN</sequence>
<evidence type="ECO:0000313" key="2">
    <source>
        <dbReference type="Proteomes" id="UP000179840"/>
    </source>
</evidence>
<protein>
    <submittedName>
        <fullName evidence="1">Uncharacterized protein</fullName>
    </submittedName>
</protein>
<reference evidence="1 2" key="1">
    <citation type="submission" date="2015-06" db="EMBL/GenBank/DDBJ databases">
        <title>Draft genome sequencing of a biphenyl-degrading bacterium, Janthinobacterium lividum MEG1.</title>
        <authorList>
            <person name="Shimodaira J."/>
            <person name="Hatta T."/>
        </authorList>
    </citation>
    <scope>NUCLEOTIDE SEQUENCE [LARGE SCALE GENOMIC DNA]</scope>
    <source>
        <strain evidence="1 2">MEG1</strain>
    </source>
</reference>
<accession>A0A1S1U720</accession>
<name>A0A1S1U720_9BURK</name>
<gene>
    <name evidence="1" type="ORF">AKG95_14535</name>
</gene>
<organism evidence="1 2">
    <name type="scientific">Janthinobacterium lividum</name>
    <dbReference type="NCBI Taxonomy" id="29581"/>
    <lineage>
        <taxon>Bacteria</taxon>
        <taxon>Pseudomonadati</taxon>
        <taxon>Pseudomonadota</taxon>
        <taxon>Betaproteobacteria</taxon>
        <taxon>Burkholderiales</taxon>
        <taxon>Oxalobacteraceae</taxon>
        <taxon>Janthinobacterium</taxon>
    </lineage>
</organism>
<dbReference type="AlphaFoldDB" id="A0A1S1U720"/>
<dbReference type="Proteomes" id="UP000179840">
    <property type="component" value="Unassembled WGS sequence"/>
</dbReference>